<feature type="compositionally biased region" description="Low complexity" evidence="13">
    <location>
        <begin position="635"/>
        <end position="649"/>
    </location>
</feature>
<dbReference type="SMART" id="SM00220">
    <property type="entry name" value="S_TKc"/>
    <property type="match status" value="1"/>
</dbReference>
<feature type="compositionally biased region" description="Low complexity" evidence="13">
    <location>
        <begin position="797"/>
        <end position="817"/>
    </location>
</feature>
<accession>A0A4U7KYD8</accession>
<evidence type="ECO:0000256" key="9">
    <source>
        <dbReference type="ARBA" id="ARBA00022840"/>
    </source>
</evidence>
<dbReference type="InterPro" id="IPR017441">
    <property type="entry name" value="Protein_kinase_ATP_BS"/>
</dbReference>
<feature type="compositionally biased region" description="Basic and acidic residues" evidence="13">
    <location>
        <begin position="112"/>
        <end position="121"/>
    </location>
</feature>
<feature type="compositionally biased region" description="Polar residues" evidence="13">
    <location>
        <begin position="590"/>
        <end position="599"/>
    </location>
</feature>
<feature type="compositionally biased region" description="Polar residues" evidence="13">
    <location>
        <begin position="48"/>
        <end position="76"/>
    </location>
</feature>
<feature type="region of interest" description="Disordered" evidence="13">
    <location>
        <begin position="668"/>
        <end position="749"/>
    </location>
</feature>
<comment type="catalytic activity">
    <reaction evidence="10">
        <text>L-threonyl-[protein] + ATP = O-phospho-L-threonyl-[protein] + ADP + H(+)</text>
        <dbReference type="Rhea" id="RHEA:46608"/>
        <dbReference type="Rhea" id="RHEA-COMP:11060"/>
        <dbReference type="Rhea" id="RHEA-COMP:11605"/>
        <dbReference type="ChEBI" id="CHEBI:15378"/>
        <dbReference type="ChEBI" id="CHEBI:30013"/>
        <dbReference type="ChEBI" id="CHEBI:30616"/>
        <dbReference type="ChEBI" id="CHEBI:61977"/>
        <dbReference type="ChEBI" id="CHEBI:456216"/>
        <dbReference type="EC" id="2.7.11.1"/>
    </reaction>
</comment>
<keyword evidence="4" id="KW-0723">Serine/threonine-protein kinase</keyword>
<feature type="compositionally biased region" description="Basic and acidic residues" evidence="13">
    <location>
        <begin position="521"/>
        <end position="532"/>
    </location>
</feature>
<comment type="catalytic activity">
    <reaction evidence="11">
        <text>L-seryl-[protein] + ATP = O-phospho-L-seryl-[protein] + ADP + H(+)</text>
        <dbReference type="Rhea" id="RHEA:17989"/>
        <dbReference type="Rhea" id="RHEA-COMP:9863"/>
        <dbReference type="Rhea" id="RHEA-COMP:11604"/>
        <dbReference type="ChEBI" id="CHEBI:15378"/>
        <dbReference type="ChEBI" id="CHEBI:29999"/>
        <dbReference type="ChEBI" id="CHEBI:30616"/>
        <dbReference type="ChEBI" id="CHEBI:83421"/>
        <dbReference type="ChEBI" id="CHEBI:456216"/>
        <dbReference type="EC" id="2.7.11.1"/>
    </reaction>
</comment>
<feature type="region of interest" description="Disordered" evidence="13">
    <location>
        <begin position="494"/>
        <end position="649"/>
    </location>
</feature>
<dbReference type="InterPro" id="IPR008271">
    <property type="entry name" value="Ser/Thr_kinase_AS"/>
</dbReference>
<dbReference type="FunFam" id="1.10.510.10:FF:000394">
    <property type="entry name" value="Serine/threonine-protein kinase HSL1"/>
    <property type="match status" value="1"/>
</dbReference>
<feature type="compositionally biased region" description="Low complexity" evidence="13">
    <location>
        <begin position="719"/>
        <end position="737"/>
    </location>
</feature>
<keyword evidence="6" id="KW-0808">Transferase</keyword>
<feature type="compositionally biased region" description="Low complexity" evidence="13">
    <location>
        <begin position="668"/>
        <end position="689"/>
    </location>
</feature>
<feature type="compositionally biased region" description="Acidic residues" evidence="13">
    <location>
        <begin position="826"/>
        <end position="836"/>
    </location>
</feature>
<feature type="region of interest" description="Disordered" evidence="13">
    <location>
        <begin position="797"/>
        <end position="863"/>
    </location>
</feature>
<feature type="compositionally biased region" description="Polar residues" evidence="13">
    <location>
        <begin position="911"/>
        <end position="925"/>
    </location>
</feature>
<dbReference type="PANTHER" id="PTHR24346">
    <property type="entry name" value="MAP/MICROTUBULE AFFINITY-REGULATING KINASE"/>
    <property type="match status" value="1"/>
</dbReference>
<dbReference type="EMBL" id="SRRM01000004">
    <property type="protein sequence ID" value="TKY89580.1"/>
    <property type="molecule type" value="Genomic_DNA"/>
</dbReference>
<evidence type="ECO:0000313" key="16">
    <source>
        <dbReference type="Proteomes" id="UP000306050"/>
    </source>
</evidence>
<evidence type="ECO:0000256" key="7">
    <source>
        <dbReference type="ARBA" id="ARBA00022741"/>
    </source>
</evidence>
<feature type="compositionally biased region" description="Basic and acidic residues" evidence="13">
    <location>
        <begin position="496"/>
        <end position="506"/>
    </location>
</feature>
<feature type="region of interest" description="Disordered" evidence="13">
    <location>
        <begin position="40"/>
        <end position="121"/>
    </location>
</feature>
<evidence type="ECO:0000256" key="4">
    <source>
        <dbReference type="ARBA" id="ARBA00022527"/>
    </source>
</evidence>
<dbReference type="EC" id="2.7.11.1" evidence="3"/>
<evidence type="ECO:0000256" key="13">
    <source>
        <dbReference type="SAM" id="MobiDB-lite"/>
    </source>
</evidence>
<evidence type="ECO:0000259" key="14">
    <source>
        <dbReference type="PROSITE" id="PS50011"/>
    </source>
</evidence>
<comment type="caution">
    <text evidence="15">The sequence shown here is derived from an EMBL/GenBank/DDBJ whole genome shotgun (WGS) entry which is preliminary data.</text>
</comment>
<dbReference type="Pfam" id="PF00069">
    <property type="entry name" value="Pkinase"/>
    <property type="match status" value="1"/>
</dbReference>
<dbReference type="KEGG" id="sgra:EX895_001365"/>
<evidence type="ECO:0000256" key="6">
    <source>
        <dbReference type="ARBA" id="ARBA00022679"/>
    </source>
</evidence>
<dbReference type="Proteomes" id="UP000306050">
    <property type="component" value="Chromosome SGRAM_11"/>
</dbReference>
<comment type="subcellular location">
    <subcellularLocation>
        <location evidence="1">Bud neck</location>
    </subcellularLocation>
</comment>
<evidence type="ECO:0000256" key="3">
    <source>
        <dbReference type="ARBA" id="ARBA00012513"/>
    </source>
</evidence>
<keyword evidence="16" id="KW-1185">Reference proteome</keyword>
<protein>
    <recommendedName>
        <fullName evidence="3">non-specific serine/threonine protein kinase</fullName>
        <ecNumber evidence="3">2.7.11.1</ecNumber>
    </recommendedName>
</protein>
<keyword evidence="8" id="KW-0418">Kinase</keyword>
<keyword evidence="7 12" id="KW-0547">Nucleotide-binding</keyword>
<feature type="domain" description="Protein kinase" evidence="14">
    <location>
        <begin position="119"/>
        <end position="384"/>
    </location>
</feature>
<dbReference type="GO" id="GO:0005940">
    <property type="term" value="C:septin ring"/>
    <property type="evidence" value="ECO:0007669"/>
    <property type="project" value="UniProtKB-ARBA"/>
</dbReference>
<feature type="compositionally biased region" description="Polar residues" evidence="13">
    <location>
        <begin position="841"/>
        <end position="860"/>
    </location>
</feature>
<evidence type="ECO:0000256" key="12">
    <source>
        <dbReference type="PROSITE-ProRule" id="PRU10141"/>
    </source>
</evidence>
<reference evidence="15 16" key="1">
    <citation type="submission" date="2019-05" db="EMBL/GenBank/DDBJ databases">
        <title>Sporisorium graminicola CBS 10092 draft sequencing and annotation.</title>
        <authorList>
            <person name="Solano-Gonzalez S."/>
            <person name="Caddick M.X."/>
            <person name="Darby A."/>
        </authorList>
    </citation>
    <scope>NUCLEOTIDE SEQUENCE [LARGE SCALE GENOMIC DNA]</scope>
    <source>
        <strain evidence="15 16">CBS 10092</strain>
    </source>
</reference>
<feature type="compositionally biased region" description="Low complexity" evidence="13">
    <location>
        <begin position="877"/>
        <end position="910"/>
    </location>
</feature>
<dbReference type="GO" id="GO:0005935">
    <property type="term" value="C:cellular bud neck"/>
    <property type="evidence" value="ECO:0007669"/>
    <property type="project" value="UniProtKB-SubCell"/>
</dbReference>
<dbReference type="PROSITE" id="PS00107">
    <property type="entry name" value="PROTEIN_KINASE_ATP"/>
    <property type="match status" value="1"/>
</dbReference>
<proteinExistence type="inferred from homology"/>
<feature type="compositionally biased region" description="Basic and acidic residues" evidence="13">
    <location>
        <begin position="94"/>
        <end position="105"/>
    </location>
</feature>
<organism evidence="15 16">
    <name type="scientific">Sporisorium graminicola</name>
    <dbReference type="NCBI Taxonomy" id="280036"/>
    <lineage>
        <taxon>Eukaryota</taxon>
        <taxon>Fungi</taxon>
        <taxon>Dikarya</taxon>
        <taxon>Basidiomycota</taxon>
        <taxon>Ustilaginomycotina</taxon>
        <taxon>Ustilaginomycetes</taxon>
        <taxon>Ustilaginales</taxon>
        <taxon>Ustilaginaceae</taxon>
        <taxon>Sporisorium</taxon>
    </lineage>
</organism>
<dbReference type="InterPro" id="IPR000719">
    <property type="entry name" value="Prot_kinase_dom"/>
</dbReference>
<dbReference type="PANTHER" id="PTHR24346:SF110">
    <property type="entry name" value="NON-SPECIFIC SERINE_THREONINE PROTEIN KINASE"/>
    <property type="match status" value="1"/>
</dbReference>
<evidence type="ECO:0000313" key="15">
    <source>
        <dbReference type="EMBL" id="TKY89580.1"/>
    </source>
</evidence>
<dbReference type="PROSITE" id="PS50011">
    <property type="entry name" value="PROTEIN_KINASE_DOM"/>
    <property type="match status" value="1"/>
</dbReference>
<comment type="similarity">
    <text evidence="2">Belongs to the protein kinase superfamily. CAMK Ser/Thr protein kinase family. NIM1 subfamily.</text>
</comment>
<dbReference type="GO" id="GO:0005524">
    <property type="term" value="F:ATP binding"/>
    <property type="evidence" value="ECO:0007669"/>
    <property type="project" value="UniProtKB-UniRule"/>
</dbReference>
<feature type="binding site" evidence="12">
    <location>
        <position position="148"/>
    </location>
    <ligand>
        <name>ATP</name>
        <dbReference type="ChEBI" id="CHEBI:30616"/>
    </ligand>
</feature>
<dbReference type="Gene3D" id="1.10.510.10">
    <property type="entry name" value="Transferase(Phosphotransferase) domain 1"/>
    <property type="match status" value="1"/>
</dbReference>
<evidence type="ECO:0000256" key="1">
    <source>
        <dbReference type="ARBA" id="ARBA00004266"/>
    </source>
</evidence>
<sequence length="1215" mass="130505">MSSSQRPVIQPIPPFKGGPLQATDVQNRRPTAAEAYVALANRKAGANVVSTRATGSENYRPSQHQATSHHASQRQQPVPAVDRRPPQPQQAPSERSKPASRLEREKKRHHNDPKNIGHWRLDKLIGQGASGRVRLAVHDQTGQKAAVKIIPRTLINASRMSLRDADVKANKMILGIEREIVIMKLIEHPNLLGLWDVYETSKDLFLIMEYVAGGELFDHLVAQGKLTPRDARGYFRQIIFGMDYCHRFNICHRDLKPENLLLDETKKIVKVADFGMAALQPTEKMLETSCGSPHYASPEIVSGKRYKGTASDIWSCGIILFALLCGRLPFDDPNIQQLLGKVRAGKFMMPEWLEPASKDLIWRMLEVDPERRIKMADIMRHPWFTNNGKESSLNPVSTSLETLQMEHLTLETIDIDILGNLKTLWFELTEEDIIKELLAPGPSWQKTFYTLLVAHRENHSADDEDDMDDEFMNEQIVTASAVPAHALLSATSTAKALEKARPRRTSDVPGGTSAPSSPRLESVEMDRRHSTPEKGSAYHTTPARHTEVTPSKVSPQVRPANPSPRLQPSPFDSPAARSASPSKLRAPIPAQTSATSSSPRGGDKTGTYVLPQISLQTASPQRNERPPVDLQRRNTSPTKGTTTAAAAPPSARVALANLYDAPMSAHAATASSSSTSSTSSSASVVAARTRANRGSGSEMMPPLALPGRASSRPVSPTKTTFGATATQPPQPAQPALQRPSTARAHTTHAAPSIQVPQVGDATMQKFFQEIADELASIRATGERPDALQSKIEQLKNSMALQQQQQPMSAVASSSAPVRGKNSEMNQFEDAEDDVSEGESMRSVSQASSHQQTYTPSTPMTPLSPAELIAPLSLTDKSGASTRSSVASSNASARNSIRSARSANEASSSGATSRPTSVFSNISTGSTGLGRKRSLLGLRRGDKNQAHQTAADANTIRSIAYDQTHAPPALASIFAGAPAAAGRSAHGGATAASTRVQKLNPGLGLGLGGEASADMYSPPTTPVSPHVATLTPVAQSSNAPGKKDSWFAGLFNWKPATFTLMSTENFSETLSECVRRLQSYGVRVAMDESSDVHHTTLKCTINEYRESNGITTAAKPLRFRVELNILPVGSAANSPQVGGGLGLSLHGAPMGGGGSVMSHGLPSPALSTYSRGSSAGGVTFATSVLVVQEKGALSTFKLIHGRLRREWTLDLASAVI</sequence>
<keyword evidence="5" id="KW-0597">Phosphoprotein</keyword>
<evidence type="ECO:0000256" key="11">
    <source>
        <dbReference type="ARBA" id="ARBA00048679"/>
    </source>
</evidence>
<dbReference type="PROSITE" id="PS00108">
    <property type="entry name" value="PROTEIN_KINASE_ST"/>
    <property type="match status" value="1"/>
</dbReference>
<dbReference type="GO" id="GO:0035556">
    <property type="term" value="P:intracellular signal transduction"/>
    <property type="evidence" value="ECO:0007669"/>
    <property type="project" value="TreeGrafter"/>
</dbReference>
<dbReference type="InterPro" id="IPR011009">
    <property type="entry name" value="Kinase-like_dom_sf"/>
</dbReference>
<dbReference type="GeneID" id="40724260"/>
<dbReference type="CDD" id="cd14081">
    <property type="entry name" value="STKc_BRSK1_2"/>
    <property type="match status" value="1"/>
</dbReference>
<dbReference type="OrthoDB" id="193931at2759"/>
<evidence type="ECO:0000256" key="8">
    <source>
        <dbReference type="ARBA" id="ARBA00022777"/>
    </source>
</evidence>
<dbReference type="GO" id="GO:0004674">
    <property type="term" value="F:protein serine/threonine kinase activity"/>
    <property type="evidence" value="ECO:0007669"/>
    <property type="project" value="UniProtKB-KW"/>
</dbReference>
<feature type="region of interest" description="Disordered" evidence="13">
    <location>
        <begin position="1"/>
        <end position="28"/>
    </location>
</feature>
<name>A0A4U7KYD8_9BASI</name>
<gene>
    <name evidence="15" type="ORF">EX895_001365</name>
</gene>
<feature type="compositionally biased region" description="Basic and acidic residues" evidence="13">
    <location>
        <begin position="622"/>
        <end position="632"/>
    </location>
</feature>
<dbReference type="AlphaFoldDB" id="A0A4U7KYD8"/>
<keyword evidence="9 12" id="KW-0067">ATP-binding</keyword>
<evidence type="ECO:0000256" key="5">
    <source>
        <dbReference type="ARBA" id="ARBA00022553"/>
    </source>
</evidence>
<dbReference type="SUPFAM" id="SSF56112">
    <property type="entry name" value="Protein kinase-like (PK-like)"/>
    <property type="match status" value="1"/>
</dbReference>
<evidence type="ECO:0000256" key="2">
    <source>
        <dbReference type="ARBA" id="ARBA00010791"/>
    </source>
</evidence>
<dbReference type="RefSeq" id="XP_029741565.1">
    <property type="nucleotide sequence ID" value="XM_029881964.1"/>
</dbReference>
<feature type="region of interest" description="Disordered" evidence="13">
    <location>
        <begin position="876"/>
        <end position="931"/>
    </location>
</feature>
<evidence type="ECO:0000256" key="10">
    <source>
        <dbReference type="ARBA" id="ARBA00047899"/>
    </source>
</evidence>